<organism evidence="1 2">
    <name type="scientific">Allacma fusca</name>
    <dbReference type="NCBI Taxonomy" id="39272"/>
    <lineage>
        <taxon>Eukaryota</taxon>
        <taxon>Metazoa</taxon>
        <taxon>Ecdysozoa</taxon>
        <taxon>Arthropoda</taxon>
        <taxon>Hexapoda</taxon>
        <taxon>Collembola</taxon>
        <taxon>Symphypleona</taxon>
        <taxon>Sminthuridae</taxon>
        <taxon>Allacma</taxon>
    </lineage>
</organism>
<name>A0A8J2KSQ0_9HEXA</name>
<accession>A0A8J2KSQ0</accession>
<sequence length="22" mass="2460">MSDVPDYSCFQQLGENHCPSCV</sequence>
<protein>
    <submittedName>
        <fullName evidence="1">Uncharacterized protein</fullName>
    </submittedName>
</protein>
<dbReference type="AlphaFoldDB" id="A0A8J2KSQ0"/>
<reference evidence="1" key="1">
    <citation type="submission" date="2021-06" db="EMBL/GenBank/DDBJ databases">
        <authorList>
            <person name="Hodson N. C."/>
            <person name="Mongue J. A."/>
            <person name="Jaron S. K."/>
        </authorList>
    </citation>
    <scope>NUCLEOTIDE SEQUENCE</scope>
</reference>
<evidence type="ECO:0000313" key="1">
    <source>
        <dbReference type="EMBL" id="CAG7819066.1"/>
    </source>
</evidence>
<gene>
    <name evidence="1" type="ORF">AFUS01_LOCUS29536</name>
</gene>
<comment type="caution">
    <text evidence="1">The sequence shown here is derived from an EMBL/GenBank/DDBJ whole genome shotgun (WGS) entry which is preliminary data.</text>
</comment>
<keyword evidence="2" id="KW-1185">Reference proteome</keyword>
<proteinExistence type="predicted"/>
<evidence type="ECO:0000313" key="2">
    <source>
        <dbReference type="Proteomes" id="UP000708208"/>
    </source>
</evidence>
<dbReference type="EMBL" id="CAJVCH010438237">
    <property type="protein sequence ID" value="CAG7819066.1"/>
    <property type="molecule type" value="Genomic_DNA"/>
</dbReference>
<dbReference type="Proteomes" id="UP000708208">
    <property type="component" value="Unassembled WGS sequence"/>
</dbReference>
<feature type="non-terminal residue" evidence="1">
    <location>
        <position position="1"/>
    </location>
</feature>